<dbReference type="GO" id="GO:0016887">
    <property type="term" value="F:ATP hydrolysis activity"/>
    <property type="evidence" value="ECO:0007669"/>
    <property type="project" value="InterPro"/>
</dbReference>
<evidence type="ECO:0000256" key="3">
    <source>
        <dbReference type="ARBA" id="ARBA00022741"/>
    </source>
</evidence>
<dbReference type="PANTHER" id="PTHR42711:SF5">
    <property type="entry name" value="ABC TRANSPORTER ATP-BINDING PROTEIN NATA"/>
    <property type="match status" value="1"/>
</dbReference>
<accession>A0A382KY35</accession>
<reference evidence="6" key="1">
    <citation type="submission" date="2018-05" db="EMBL/GenBank/DDBJ databases">
        <authorList>
            <person name="Lanie J.A."/>
            <person name="Ng W.-L."/>
            <person name="Kazmierczak K.M."/>
            <person name="Andrzejewski T.M."/>
            <person name="Davidsen T.M."/>
            <person name="Wayne K.J."/>
            <person name="Tettelin H."/>
            <person name="Glass J.I."/>
            <person name="Rusch D."/>
            <person name="Podicherti R."/>
            <person name="Tsui H.-C.T."/>
            <person name="Winkler M.E."/>
        </authorList>
    </citation>
    <scope>NUCLEOTIDE SEQUENCE</scope>
</reference>
<dbReference type="SUPFAM" id="SSF52540">
    <property type="entry name" value="P-loop containing nucleoside triphosphate hydrolases"/>
    <property type="match status" value="1"/>
</dbReference>
<gene>
    <name evidence="6" type="ORF">METZ01_LOCUS281287</name>
</gene>
<evidence type="ECO:0000256" key="4">
    <source>
        <dbReference type="ARBA" id="ARBA00022840"/>
    </source>
</evidence>
<dbReference type="InterPro" id="IPR003439">
    <property type="entry name" value="ABC_transporter-like_ATP-bd"/>
</dbReference>
<dbReference type="InterPro" id="IPR050763">
    <property type="entry name" value="ABC_transporter_ATP-binding"/>
</dbReference>
<sequence length="50" mass="5431">MNNITKRFNSIPALREVSLDVFYNELLVVLGPTGAGKTTLLRTIAGLESP</sequence>
<evidence type="ECO:0000256" key="2">
    <source>
        <dbReference type="ARBA" id="ARBA00022448"/>
    </source>
</evidence>
<dbReference type="EMBL" id="UINC01083080">
    <property type="protein sequence ID" value="SVC28433.1"/>
    <property type="molecule type" value="Genomic_DNA"/>
</dbReference>
<dbReference type="GO" id="GO:0005524">
    <property type="term" value="F:ATP binding"/>
    <property type="evidence" value="ECO:0007669"/>
    <property type="project" value="UniProtKB-KW"/>
</dbReference>
<comment type="similarity">
    <text evidence="1">Belongs to the ABC transporter superfamily.</text>
</comment>
<evidence type="ECO:0000313" key="6">
    <source>
        <dbReference type="EMBL" id="SVC28433.1"/>
    </source>
</evidence>
<organism evidence="6">
    <name type="scientific">marine metagenome</name>
    <dbReference type="NCBI Taxonomy" id="408172"/>
    <lineage>
        <taxon>unclassified sequences</taxon>
        <taxon>metagenomes</taxon>
        <taxon>ecological metagenomes</taxon>
    </lineage>
</organism>
<proteinExistence type="inferred from homology"/>
<dbReference type="InterPro" id="IPR027417">
    <property type="entry name" value="P-loop_NTPase"/>
</dbReference>
<feature type="non-terminal residue" evidence="6">
    <location>
        <position position="50"/>
    </location>
</feature>
<keyword evidence="3" id="KW-0547">Nucleotide-binding</keyword>
<dbReference type="PANTHER" id="PTHR42711">
    <property type="entry name" value="ABC TRANSPORTER ATP-BINDING PROTEIN"/>
    <property type="match status" value="1"/>
</dbReference>
<keyword evidence="4" id="KW-0067">ATP-binding</keyword>
<name>A0A382KY35_9ZZZZ</name>
<dbReference type="AlphaFoldDB" id="A0A382KY35"/>
<feature type="domain" description="ABC transporter" evidence="5">
    <location>
        <begin position="14"/>
        <end position="50"/>
    </location>
</feature>
<evidence type="ECO:0000256" key="1">
    <source>
        <dbReference type="ARBA" id="ARBA00005417"/>
    </source>
</evidence>
<protein>
    <recommendedName>
        <fullName evidence="5">ABC transporter domain-containing protein</fullName>
    </recommendedName>
</protein>
<keyword evidence="2" id="KW-0813">Transport</keyword>
<dbReference type="Gene3D" id="3.40.50.300">
    <property type="entry name" value="P-loop containing nucleotide triphosphate hydrolases"/>
    <property type="match status" value="1"/>
</dbReference>
<evidence type="ECO:0000259" key="5">
    <source>
        <dbReference type="Pfam" id="PF00005"/>
    </source>
</evidence>
<dbReference type="Pfam" id="PF00005">
    <property type="entry name" value="ABC_tran"/>
    <property type="match status" value="1"/>
</dbReference>